<reference evidence="2" key="2">
    <citation type="submission" date="2020-05" db="EMBL/GenBank/DDBJ databases">
        <authorList>
            <person name="Kim H.-S."/>
            <person name="Proctor R.H."/>
            <person name="Brown D.W."/>
        </authorList>
    </citation>
    <scope>NUCLEOTIDE SEQUENCE</scope>
    <source>
        <strain evidence="2">NRRL 22465</strain>
    </source>
</reference>
<dbReference type="AlphaFoldDB" id="A0A8H4UCE3"/>
<sequence>MAPTEAEILANYLVQPSTLTAITTLEQFKALFPRPLQASPQVRSLFRDLQAQRTALLDRVAENITDESRRGVAMRREVVRAKREAEREDMDAEIEMERALFGDASGAASAKHSLASVIPELEGASTALEAEIEKLKEDEAALLESVQQTIGALSDLRYGRFANGQVGEEVIDGLKNVEAACESVYKKLN</sequence>
<reference evidence="2" key="1">
    <citation type="journal article" date="2020" name="BMC Genomics">
        <title>Correction to: Identification and distribution of gene clusters required for synthesis of sphingolipid metabolism inhibitors in diverse species of the filamentous fungus Fusarium.</title>
        <authorList>
            <person name="Kim H.S."/>
            <person name="Lohmar J.M."/>
            <person name="Busman M."/>
            <person name="Brown D.W."/>
            <person name="Naumann T.A."/>
            <person name="Divon H.H."/>
            <person name="Lysoe E."/>
            <person name="Uhlig S."/>
            <person name="Proctor R.H."/>
        </authorList>
    </citation>
    <scope>NUCLEOTIDE SEQUENCE</scope>
    <source>
        <strain evidence="2">NRRL 22465</strain>
    </source>
</reference>
<dbReference type="Pfam" id="PF09447">
    <property type="entry name" value="Cnl2_NKP2"/>
    <property type="match status" value="1"/>
</dbReference>
<evidence type="ECO:0000313" key="2">
    <source>
        <dbReference type="EMBL" id="KAF4973585.1"/>
    </source>
</evidence>
<keyword evidence="3" id="KW-1185">Reference proteome</keyword>
<accession>A0A8H4UCE3</accession>
<dbReference type="Proteomes" id="UP000635477">
    <property type="component" value="Unassembled WGS sequence"/>
</dbReference>
<evidence type="ECO:0000313" key="3">
    <source>
        <dbReference type="Proteomes" id="UP000635477"/>
    </source>
</evidence>
<dbReference type="InterPro" id="IPR018565">
    <property type="entry name" value="Nkp2/Cnl2"/>
</dbReference>
<dbReference type="PANTHER" id="PTHR28064:SF1">
    <property type="entry name" value="INNER KINETOCHORE SUBUNIT NKP2"/>
    <property type="match status" value="1"/>
</dbReference>
<name>A0A8H4UCE3_9HYPO</name>
<dbReference type="PANTHER" id="PTHR28064">
    <property type="entry name" value="INNER KINETOCHORE SUBUNIT NKP2"/>
    <property type="match status" value="1"/>
</dbReference>
<evidence type="ECO:0008006" key="4">
    <source>
        <dbReference type="Google" id="ProtNLM"/>
    </source>
</evidence>
<evidence type="ECO:0000256" key="1">
    <source>
        <dbReference type="SAM" id="Coils"/>
    </source>
</evidence>
<proteinExistence type="predicted"/>
<dbReference type="GO" id="GO:0007059">
    <property type="term" value="P:chromosome segregation"/>
    <property type="evidence" value="ECO:0007669"/>
    <property type="project" value="TreeGrafter"/>
</dbReference>
<organism evidence="2 3">
    <name type="scientific">Fusarium zealandicum</name>
    <dbReference type="NCBI Taxonomy" id="1053134"/>
    <lineage>
        <taxon>Eukaryota</taxon>
        <taxon>Fungi</taxon>
        <taxon>Dikarya</taxon>
        <taxon>Ascomycota</taxon>
        <taxon>Pezizomycotina</taxon>
        <taxon>Sordariomycetes</taxon>
        <taxon>Hypocreomycetidae</taxon>
        <taxon>Hypocreales</taxon>
        <taxon>Nectriaceae</taxon>
        <taxon>Fusarium</taxon>
        <taxon>Fusarium staphyleae species complex</taxon>
    </lineage>
</organism>
<gene>
    <name evidence="2" type="ORF">FZEAL_9286</name>
</gene>
<feature type="coiled-coil region" evidence="1">
    <location>
        <begin position="118"/>
        <end position="145"/>
    </location>
</feature>
<dbReference type="OrthoDB" id="2311687at2759"/>
<protein>
    <recommendedName>
        <fullName evidence="4">Cnl2/NKP2 family protein-domain-containing protein</fullName>
    </recommendedName>
</protein>
<dbReference type="GO" id="GO:0031511">
    <property type="term" value="C:Mis6-Sim4 complex"/>
    <property type="evidence" value="ECO:0007669"/>
    <property type="project" value="TreeGrafter"/>
</dbReference>
<keyword evidence="1" id="KW-0175">Coiled coil</keyword>
<dbReference type="EMBL" id="JABEYC010000847">
    <property type="protein sequence ID" value="KAF4973585.1"/>
    <property type="molecule type" value="Genomic_DNA"/>
</dbReference>
<comment type="caution">
    <text evidence="2">The sequence shown here is derived from an EMBL/GenBank/DDBJ whole genome shotgun (WGS) entry which is preliminary data.</text>
</comment>